<keyword evidence="2" id="KW-1133">Transmembrane helix</keyword>
<evidence type="ECO:0000313" key="3">
    <source>
        <dbReference type="EMBL" id="TQN32920.1"/>
    </source>
</evidence>
<feature type="transmembrane region" description="Helical" evidence="2">
    <location>
        <begin position="190"/>
        <end position="215"/>
    </location>
</feature>
<dbReference type="PANTHER" id="PTHR41282:SF1">
    <property type="entry name" value="CONSERVED TRANSMEMBRANE PROTEIN-RELATED"/>
    <property type="match status" value="1"/>
</dbReference>
<feature type="compositionally biased region" description="Gly residues" evidence="1">
    <location>
        <begin position="56"/>
        <end position="66"/>
    </location>
</feature>
<evidence type="ECO:0000256" key="2">
    <source>
        <dbReference type="SAM" id="Phobius"/>
    </source>
</evidence>
<sequence length="295" mass="30790">MRMRSSNPALKRVMQPGQAGYGQAHQMPYGQPGYAQPGYGQGYQQPYAGSPQPGQHPGGTAPGGGRMTIDDVVMRTGMTLGMVVLTAVANFFLFDPQNPGLGMLLTIGGALGGLVLGLVIAFKQSTNPALILTYAALEGLFVGGISRFFELAAGAATGALVTQAVLGTLIAFGATLGLYRTGVIRVTNTFVKVVSAALVAALVLVLVNLVASFFIDGGLGLRSAGPLGVVFTLGMIILACAVLAMDFKGIEDGLAMGVPNQMAWHFAFGLTVTLVWLYIEILRLLWMLYAIFGGE</sequence>
<keyword evidence="2" id="KW-0812">Transmembrane</keyword>
<evidence type="ECO:0000256" key="1">
    <source>
        <dbReference type="SAM" id="MobiDB-lite"/>
    </source>
</evidence>
<comment type="caution">
    <text evidence="3">The sequence shown here is derived from an EMBL/GenBank/DDBJ whole genome shotgun (WGS) entry which is preliminary data.</text>
</comment>
<feature type="transmembrane region" description="Helical" evidence="2">
    <location>
        <begin position="129"/>
        <end position="149"/>
    </location>
</feature>
<dbReference type="OrthoDB" id="116480at2"/>
<organism evidence="3 4">
    <name type="scientific">Haloactinospora alba</name>
    <dbReference type="NCBI Taxonomy" id="405555"/>
    <lineage>
        <taxon>Bacteria</taxon>
        <taxon>Bacillati</taxon>
        <taxon>Actinomycetota</taxon>
        <taxon>Actinomycetes</taxon>
        <taxon>Streptosporangiales</taxon>
        <taxon>Nocardiopsidaceae</taxon>
        <taxon>Haloactinospora</taxon>
    </lineage>
</organism>
<proteinExistence type="predicted"/>
<protein>
    <submittedName>
        <fullName evidence="3">Putative YccA/Bax inhibitor family protein</fullName>
    </submittedName>
</protein>
<feature type="compositionally biased region" description="Low complexity" evidence="1">
    <location>
        <begin position="40"/>
        <end position="55"/>
    </location>
</feature>
<dbReference type="PANTHER" id="PTHR41282">
    <property type="entry name" value="CONSERVED TRANSMEMBRANE PROTEIN-RELATED"/>
    <property type="match status" value="1"/>
</dbReference>
<keyword evidence="2" id="KW-0472">Membrane</keyword>
<dbReference type="InterPro" id="IPR010539">
    <property type="entry name" value="BaxI_1-like"/>
</dbReference>
<dbReference type="AlphaFoldDB" id="A0A543NM67"/>
<dbReference type="Proteomes" id="UP000317422">
    <property type="component" value="Unassembled WGS sequence"/>
</dbReference>
<dbReference type="EMBL" id="VFQC01000001">
    <property type="protein sequence ID" value="TQN32920.1"/>
    <property type="molecule type" value="Genomic_DNA"/>
</dbReference>
<dbReference type="Pfam" id="PF12811">
    <property type="entry name" value="BaxI_1"/>
    <property type="match status" value="1"/>
</dbReference>
<accession>A0A543NM67</accession>
<feature type="transmembrane region" description="Helical" evidence="2">
    <location>
        <begin position="266"/>
        <end position="292"/>
    </location>
</feature>
<name>A0A543NM67_9ACTN</name>
<keyword evidence="4" id="KW-1185">Reference proteome</keyword>
<evidence type="ECO:0000313" key="4">
    <source>
        <dbReference type="Proteomes" id="UP000317422"/>
    </source>
</evidence>
<feature type="transmembrane region" description="Helical" evidence="2">
    <location>
        <begin position="155"/>
        <end position="178"/>
    </location>
</feature>
<feature type="region of interest" description="Disordered" evidence="1">
    <location>
        <begin position="40"/>
        <end position="66"/>
    </location>
</feature>
<feature type="transmembrane region" description="Helical" evidence="2">
    <location>
        <begin position="72"/>
        <end position="94"/>
    </location>
</feature>
<feature type="transmembrane region" description="Helical" evidence="2">
    <location>
        <begin position="227"/>
        <end position="245"/>
    </location>
</feature>
<reference evidence="3 4" key="1">
    <citation type="submission" date="2019-06" db="EMBL/GenBank/DDBJ databases">
        <title>Sequencing the genomes of 1000 actinobacteria strains.</title>
        <authorList>
            <person name="Klenk H.-P."/>
        </authorList>
    </citation>
    <scope>NUCLEOTIDE SEQUENCE [LARGE SCALE GENOMIC DNA]</scope>
    <source>
        <strain evidence="3 4">DSM 45015</strain>
    </source>
</reference>
<dbReference type="PIRSF" id="PIRSF009160">
    <property type="entry name" value="UCP009160"/>
    <property type="match status" value="1"/>
</dbReference>
<dbReference type="RefSeq" id="WP_141924358.1">
    <property type="nucleotide sequence ID" value="NZ_VFQC01000001.1"/>
</dbReference>
<gene>
    <name evidence="3" type="ORF">FHX37_2908</name>
</gene>
<feature type="transmembrane region" description="Helical" evidence="2">
    <location>
        <begin position="100"/>
        <end position="122"/>
    </location>
</feature>